<dbReference type="STRING" id="64969.SAMN02745127_00029"/>
<dbReference type="PRINTS" id="PR00368">
    <property type="entry name" value="FADPNR"/>
</dbReference>
<dbReference type="Pfam" id="PF02852">
    <property type="entry name" value="Pyr_redox_dim"/>
    <property type="match status" value="1"/>
</dbReference>
<evidence type="ECO:0000256" key="2">
    <source>
        <dbReference type="ARBA" id="ARBA00007532"/>
    </source>
</evidence>
<dbReference type="AlphaFoldDB" id="A0A1T4KCQ0"/>
<dbReference type="RefSeq" id="WP_078743668.1">
    <property type="nucleotide sequence ID" value="NZ_FUXG01000001.1"/>
</dbReference>
<name>A0A1T4KCQ0_9GAMM</name>
<comment type="catalytic activity">
    <reaction evidence="12 16">
        <text>N(6)-[(R)-dihydrolipoyl]-L-lysyl-[protein] + NAD(+) = N(6)-[(R)-lipoyl]-L-lysyl-[protein] + NADH + H(+)</text>
        <dbReference type="Rhea" id="RHEA:15045"/>
        <dbReference type="Rhea" id="RHEA-COMP:10474"/>
        <dbReference type="Rhea" id="RHEA-COMP:10475"/>
        <dbReference type="ChEBI" id="CHEBI:15378"/>
        <dbReference type="ChEBI" id="CHEBI:57540"/>
        <dbReference type="ChEBI" id="CHEBI:57945"/>
        <dbReference type="ChEBI" id="CHEBI:83099"/>
        <dbReference type="ChEBI" id="CHEBI:83100"/>
        <dbReference type="EC" id="1.8.1.4"/>
    </reaction>
</comment>
<dbReference type="PROSITE" id="PS00076">
    <property type="entry name" value="PYRIDINE_REDOX_1"/>
    <property type="match status" value="1"/>
</dbReference>
<evidence type="ECO:0000256" key="8">
    <source>
        <dbReference type="ARBA" id="ARBA00023002"/>
    </source>
</evidence>
<keyword evidence="11 16" id="KW-0676">Redox-active center</keyword>
<keyword evidence="20" id="KW-1185">Reference proteome</keyword>
<evidence type="ECO:0000256" key="11">
    <source>
        <dbReference type="ARBA" id="ARBA00023284"/>
    </source>
</evidence>
<dbReference type="PIRSF" id="PIRSF000350">
    <property type="entry name" value="Mercury_reductase_MerA"/>
    <property type="match status" value="1"/>
</dbReference>
<dbReference type="Gene3D" id="3.30.390.30">
    <property type="match status" value="1"/>
</dbReference>
<dbReference type="PANTHER" id="PTHR22912:SF224">
    <property type="entry name" value="DIHYDROLIPOYL DEHYDROGENASE"/>
    <property type="match status" value="1"/>
</dbReference>
<dbReference type="InterPro" id="IPR050151">
    <property type="entry name" value="Class-I_Pyr_Nuc-Dis_Oxidored"/>
</dbReference>
<accession>A0A1T4KCQ0</accession>
<feature type="binding site" evidence="14">
    <location>
        <position position="278"/>
    </location>
    <ligand>
        <name>NAD(+)</name>
        <dbReference type="ChEBI" id="CHEBI:57540"/>
    </ligand>
</feature>
<dbReference type="InterPro" id="IPR023753">
    <property type="entry name" value="FAD/NAD-binding_dom"/>
</dbReference>
<dbReference type="FunFam" id="3.30.390.30:FF:000001">
    <property type="entry name" value="Dihydrolipoyl dehydrogenase"/>
    <property type="match status" value="1"/>
</dbReference>
<dbReference type="OrthoDB" id="9800167at2"/>
<evidence type="ECO:0000256" key="12">
    <source>
        <dbReference type="ARBA" id="ARBA00049187"/>
    </source>
</evidence>
<evidence type="ECO:0000256" key="3">
    <source>
        <dbReference type="ARBA" id="ARBA00012608"/>
    </source>
</evidence>
<evidence type="ECO:0000256" key="4">
    <source>
        <dbReference type="ARBA" id="ARBA00016961"/>
    </source>
</evidence>
<gene>
    <name evidence="19" type="ORF">BTE48_05350</name>
</gene>
<dbReference type="GO" id="GO:0006103">
    <property type="term" value="P:2-oxoglutarate metabolic process"/>
    <property type="evidence" value="ECO:0007669"/>
    <property type="project" value="TreeGrafter"/>
</dbReference>
<evidence type="ECO:0000256" key="10">
    <source>
        <dbReference type="ARBA" id="ARBA00023157"/>
    </source>
</evidence>
<feature type="binding site" evidence="14">
    <location>
        <position position="319"/>
    </location>
    <ligand>
        <name>FAD</name>
        <dbReference type="ChEBI" id="CHEBI:57692"/>
    </ligand>
</feature>
<keyword evidence="14" id="KW-0547">Nucleotide-binding</keyword>
<evidence type="ECO:0000256" key="7">
    <source>
        <dbReference type="ARBA" id="ARBA00022827"/>
    </source>
</evidence>
<evidence type="ECO:0000256" key="9">
    <source>
        <dbReference type="ARBA" id="ARBA00023027"/>
    </source>
</evidence>
<dbReference type="GO" id="GO:0004148">
    <property type="term" value="F:dihydrolipoyl dehydrogenase (NADH) activity"/>
    <property type="evidence" value="ECO:0007669"/>
    <property type="project" value="UniProtKB-EC"/>
</dbReference>
<evidence type="ECO:0000259" key="18">
    <source>
        <dbReference type="Pfam" id="PF07992"/>
    </source>
</evidence>
<comment type="miscellaneous">
    <text evidence="16">The active site is a redox-active disulfide bond.</text>
</comment>
<evidence type="ECO:0000256" key="13">
    <source>
        <dbReference type="PIRSR" id="PIRSR000350-2"/>
    </source>
</evidence>
<dbReference type="InterPro" id="IPR036188">
    <property type="entry name" value="FAD/NAD-bd_sf"/>
</dbReference>
<dbReference type="InterPro" id="IPR001100">
    <property type="entry name" value="Pyr_nuc-diS_OxRdtase"/>
</dbReference>
<organism evidence="19 20">
    <name type="scientific">Oceanospirillum multiglobuliferum</name>
    <dbReference type="NCBI Taxonomy" id="64969"/>
    <lineage>
        <taxon>Bacteria</taxon>
        <taxon>Pseudomonadati</taxon>
        <taxon>Pseudomonadota</taxon>
        <taxon>Gammaproteobacteria</taxon>
        <taxon>Oceanospirillales</taxon>
        <taxon>Oceanospirillaceae</taxon>
        <taxon>Oceanospirillum</taxon>
    </lineage>
</organism>
<comment type="similarity">
    <text evidence="2 16">Belongs to the class-I pyridine nucleotide-disulfide oxidoreductase family.</text>
</comment>
<dbReference type="Proteomes" id="UP000191418">
    <property type="component" value="Unassembled WGS sequence"/>
</dbReference>
<evidence type="ECO:0000256" key="14">
    <source>
        <dbReference type="PIRSR" id="PIRSR000350-3"/>
    </source>
</evidence>
<dbReference type="PRINTS" id="PR00411">
    <property type="entry name" value="PNDRDTASEI"/>
</dbReference>
<feature type="binding site" evidence="14">
    <location>
        <begin position="188"/>
        <end position="195"/>
    </location>
    <ligand>
        <name>NAD(+)</name>
        <dbReference type="ChEBI" id="CHEBI:57540"/>
    </ligand>
</feature>
<dbReference type="PANTHER" id="PTHR22912">
    <property type="entry name" value="DISULFIDE OXIDOREDUCTASE"/>
    <property type="match status" value="1"/>
</dbReference>
<comment type="subcellular location">
    <subcellularLocation>
        <location evidence="1">Cytoplasm</location>
    </subcellularLocation>
</comment>
<keyword evidence="5" id="KW-0963">Cytoplasm</keyword>
<dbReference type="InterPro" id="IPR004099">
    <property type="entry name" value="Pyr_nucl-diS_OxRdtase_dimer"/>
</dbReference>
<dbReference type="EC" id="1.8.1.4" evidence="3 16"/>
<feature type="binding site" evidence="14">
    <location>
        <position position="58"/>
    </location>
    <ligand>
        <name>FAD</name>
        <dbReference type="ChEBI" id="CHEBI:57692"/>
    </ligand>
</feature>
<evidence type="ECO:0000256" key="16">
    <source>
        <dbReference type="RuleBase" id="RU003692"/>
    </source>
</evidence>
<comment type="cofactor">
    <cofactor evidence="14 16">
        <name>FAD</name>
        <dbReference type="ChEBI" id="CHEBI:57692"/>
    </cofactor>
    <text evidence="14 16">Binds 1 FAD per subunit.</text>
</comment>
<feature type="binding site" evidence="14">
    <location>
        <position position="122"/>
    </location>
    <ligand>
        <name>FAD</name>
        <dbReference type="ChEBI" id="CHEBI:57692"/>
    </ligand>
</feature>
<dbReference type="EMBL" id="MTSM01000005">
    <property type="protein sequence ID" value="OPX55991.1"/>
    <property type="molecule type" value="Genomic_DNA"/>
</dbReference>
<feature type="active site" description="Proton acceptor" evidence="13">
    <location>
        <position position="451"/>
    </location>
</feature>
<sequence length="479" mass="50548">MSDKYDVVVIGAGPGGYVAAIRAAQLGLKTACVEKWLNKEGKPSYGGTCLNVGCIPSKALLEASHKYAEAQHDFADLGIEIPSVTMDVKKMIARKNKIVGNLTQGIGGLFKANGVTALHGTGKVLAGKKVEVTGHDGSVQIVEAENIIIASGSVPVEIPPTPLTEGLIVDSTGALDFEEVPARLGVIGGGVIGLELGSVWQRLGSDVTVLEAQDSFLATTDQQIAKEAKKILTKQGLKIEIGARVTGSQVNGNEVVVTYVDAKGEQQVTFDKLIVCVGRRPYSQGLLANDSGVSLDERGFIFVDDQCRTSVPGVFAIGDVVRGPMLAHKASEEGVMVADIIAGHKAQMNYDTIPGVIYTFPEIASVGKTEEQVKADGTEYEVGTFPFTAIGRAMTNGCTDGMVKIITQKSTDRILGMHIIGQNAGEMIHQGVIAMEFGSSAEDLALMCFAHPTLSEAVHEAALSVAGHAIHMPNRKKRK</sequence>
<dbReference type="SUPFAM" id="SSF55424">
    <property type="entry name" value="FAD/NAD-linked reductases, dimerisation (C-terminal) domain"/>
    <property type="match status" value="1"/>
</dbReference>
<dbReference type="Pfam" id="PF07992">
    <property type="entry name" value="Pyr_redox_2"/>
    <property type="match status" value="1"/>
</dbReference>
<evidence type="ECO:0000256" key="1">
    <source>
        <dbReference type="ARBA" id="ARBA00004496"/>
    </source>
</evidence>
<evidence type="ECO:0000313" key="19">
    <source>
        <dbReference type="EMBL" id="OPX55991.1"/>
    </source>
</evidence>
<feature type="binding site" evidence="14">
    <location>
        <position position="211"/>
    </location>
    <ligand>
        <name>NAD(+)</name>
        <dbReference type="ChEBI" id="CHEBI:57540"/>
    </ligand>
</feature>
<reference evidence="19 20" key="1">
    <citation type="submission" date="2017-01" db="EMBL/GenBank/DDBJ databases">
        <title>Genome Sequencing of a Marine Spirillum, Oceanospirillum multiglobuliferum ATCC 33336, from Japan.</title>
        <authorList>
            <person name="Carney J.G."/>
            <person name="Trachtenberg A.M."/>
            <person name="Rheaume B.A."/>
            <person name="Linnane J.D."/>
            <person name="Pitts N.L."/>
            <person name="Mykles D.L."/>
            <person name="Maclea K.S."/>
        </authorList>
    </citation>
    <scope>NUCLEOTIDE SEQUENCE [LARGE SCALE GENOMIC DNA]</scope>
    <source>
        <strain evidence="19 20">ATCC 33336</strain>
    </source>
</reference>
<feature type="domain" description="Pyridine nucleotide-disulphide oxidoreductase dimerisation" evidence="17">
    <location>
        <begin position="353"/>
        <end position="462"/>
    </location>
</feature>
<feature type="disulfide bond" description="Redox-active" evidence="15">
    <location>
        <begin position="49"/>
        <end position="54"/>
    </location>
</feature>
<dbReference type="Gene3D" id="3.50.50.60">
    <property type="entry name" value="FAD/NAD(P)-binding domain"/>
    <property type="match status" value="2"/>
</dbReference>
<evidence type="ECO:0000313" key="20">
    <source>
        <dbReference type="Proteomes" id="UP000191418"/>
    </source>
</evidence>
<keyword evidence="10" id="KW-1015">Disulfide bond</keyword>
<evidence type="ECO:0000256" key="5">
    <source>
        <dbReference type="ARBA" id="ARBA00022490"/>
    </source>
</evidence>
<keyword evidence="8 16" id="KW-0560">Oxidoreductase</keyword>
<protein>
    <recommendedName>
        <fullName evidence="4 16">Dihydrolipoyl dehydrogenase</fullName>
        <ecNumber evidence="3 16">1.8.1.4</ecNumber>
    </recommendedName>
</protein>
<dbReference type="InterPro" id="IPR006258">
    <property type="entry name" value="Lipoamide_DH"/>
</dbReference>
<feature type="binding site" evidence="14">
    <location>
        <begin position="325"/>
        <end position="328"/>
    </location>
    <ligand>
        <name>FAD</name>
        <dbReference type="ChEBI" id="CHEBI:57692"/>
    </ligand>
</feature>
<keyword evidence="7 14" id="KW-0274">FAD</keyword>
<dbReference type="NCBIfam" id="TIGR01350">
    <property type="entry name" value="lipoamide_DH"/>
    <property type="match status" value="1"/>
</dbReference>
<proteinExistence type="inferred from homology"/>
<dbReference type="SUPFAM" id="SSF51905">
    <property type="entry name" value="FAD/NAD(P)-binding domain"/>
    <property type="match status" value="1"/>
</dbReference>
<dbReference type="FunFam" id="3.50.50.60:FF:000001">
    <property type="entry name" value="Dihydrolipoyl dehydrogenase, mitochondrial"/>
    <property type="match status" value="1"/>
</dbReference>
<keyword evidence="9 14" id="KW-0520">NAD</keyword>
<dbReference type="InterPro" id="IPR012999">
    <property type="entry name" value="Pyr_OxRdtase_I_AS"/>
</dbReference>
<keyword evidence="6 16" id="KW-0285">Flavoprotein</keyword>
<dbReference type="GO" id="GO:0050660">
    <property type="term" value="F:flavin adenine dinucleotide binding"/>
    <property type="evidence" value="ECO:0007669"/>
    <property type="project" value="InterPro"/>
</dbReference>
<comment type="caution">
    <text evidence="19">The sequence shown here is derived from an EMBL/GenBank/DDBJ whole genome shotgun (WGS) entry which is preliminary data.</text>
</comment>
<evidence type="ECO:0000256" key="6">
    <source>
        <dbReference type="ARBA" id="ARBA00022630"/>
    </source>
</evidence>
<evidence type="ECO:0000256" key="15">
    <source>
        <dbReference type="PIRSR" id="PIRSR000350-4"/>
    </source>
</evidence>
<feature type="domain" description="FAD/NAD(P)-binding" evidence="18">
    <location>
        <begin position="5"/>
        <end position="334"/>
    </location>
</feature>
<evidence type="ECO:0000259" key="17">
    <source>
        <dbReference type="Pfam" id="PF02852"/>
    </source>
</evidence>
<dbReference type="GO" id="GO:0005737">
    <property type="term" value="C:cytoplasm"/>
    <property type="evidence" value="ECO:0007669"/>
    <property type="project" value="UniProtKB-SubCell"/>
</dbReference>
<dbReference type="InterPro" id="IPR016156">
    <property type="entry name" value="FAD/NAD-linked_Rdtase_dimer_sf"/>
</dbReference>